<sequence>MKDPFSILGLDETATKKDIMARVAQALRDDRYDAKTIATAQKTLFNPSTRAQAEFRYRIDFGPYAEEIPEPLNEDCSIERLLL</sequence>
<gene>
    <name evidence="1" type="ORF">BECKLPF1236B_GA0070989_10145</name>
</gene>
<dbReference type="AlphaFoldDB" id="A0A450VZN8"/>
<name>A0A450VZN8_9GAMM</name>
<dbReference type="EMBL" id="CAADFK010000014">
    <property type="protein sequence ID" value="VFK10271.1"/>
    <property type="molecule type" value="Genomic_DNA"/>
</dbReference>
<evidence type="ECO:0008006" key="2">
    <source>
        <dbReference type="Google" id="ProtNLM"/>
    </source>
</evidence>
<protein>
    <recommendedName>
        <fullName evidence="2">Molecular chaperone DnaJ</fullName>
    </recommendedName>
</protein>
<reference evidence="1" key="1">
    <citation type="submission" date="2019-02" db="EMBL/GenBank/DDBJ databases">
        <authorList>
            <person name="Gruber-Vodicka R. H."/>
            <person name="Seah K. B. B."/>
        </authorList>
    </citation>
    <scope>NUCLEOTIDE SEQUENCE</scope>
    <source>
        <strain evidence="1">BECK_S313</strain>
    </source>
</reference>
<proteinExistence type="predicted"/>
<organism evidence="1">
    <name type="scientific">Candidatus Kentrum sp. LPFa</name>
    <dbReference type="NCBI Taxonomy" id="2126335"/>
    <lineage>
        <taxon>Bacteria</taxon>
        <taxon>Pseudomonadati</taxon>
        <taxon>Pseudomonadota</taxon>
        <taxon>Gammaproteobacteria</taxon>
        <taxon>Candidatus Kentrum</taxon>
    </lineage>
</organism>
<accession>A0A450VZN8</accession>
<evidence type="ECO:0000313" key="1">
    <source>
        <dbReference type="EMBL" id="VFK10271.1"/>
    </source>
</evidence>